<evidence type="ECO:0000313" key="2">
    <source>
        <dbReference type="Proteomes" id="UP000054359"/>
    </source>
</evidence>
<keyword evidence="2" id="KW-1185">Reference proteome</keyword>
<reference evidence="1 2" key="1">
    <citation type="submission" date="2013-11" db="EMBL/GenBank/DDBJ databases">
        <title>Genome sequencing of Stegodyphus mimosarum.</title>
        <authorList>
            <person name="Bechsgaard J."/>
        </authorList>
    </citation>
    <scope>NUCLEOTIDE SEQUENCE [LARGE SCALE GENOMIC DNA]</scope>
</reference>
<sequence>MHIQKLTVNLCTGQMSRWLYNTCDIICIIYDNDILQSMYIWICKNLQYAKSLGNEQMAIKLCPVSSAVMMIKQSKK</sequence>
<evidence type="ECO:0000313" key="1">
    <source>
        <dbReference type="EMBL" id="KFM81904.1"/>
    </source>
</evidence>
<gene>
    <name evidence="1" type="ORF">X975_10129</name>
</gene>
<protein>
    <submittedName>
        <fullName evidence="1">Uncharacterized protein</fullName>
    </submittedName>
</protein>
<name>A0A087UX15_STEMI</name>
<dbReference type="AlphaFoldDB" id="A0A087UX15"/>
<accession>A0A087UX15</accession>
<dbReference type="Proteomes" id="UP000054359">
    <property type="component" value="Unassembled WGS sequence"/>
</dbReference>
<proteinExistence type="predicted"/>
<organism evidence="1 2">
    <name type="scientific">Stegodyphus mimosarum</name>
    <name type="common">African social velvet spider</name>
    <dbReference type="NCBI Taxonomy" id="407821"/>
    <lineage>
        <taxon>Eukaryota</taxon>
        <taxon>Metazoa</taxon>
        <taxon>Ecdysozoa</taxon>
        <taxon>Arthropoda</taxon>
        <taxon>Chelicerata</taxon>
        <taxon>Arachnida</taxon>
        <taxon>Araneae</taxon>
        <taxon>Araneomorphae</taxon>
        <taxon>Entelegynae</taxon>
        <taxon>Eresoidea</taxon>
        <taxon>Eresidae</taxon>
        <taxon>Stegodyphus</taxon>
    </lineage>
</organism>
<dbReference type="EMBL" id="KK122092">
    <property type="protein sequence ID" value="KFM81904.1"/>
    <property type="molecule type" value="Genomic_DNA"/>
</dbReference>
<feature type="non-terminal residue" evidence="1">
    <location>
        <position position="76"/>
    </location>
</feature>